<keyword evidence="2" id="KW-1185">Reference proteome</keyword>
<protein>
    <submittedName>
        <fullName evidence="1">Uncharacterized protein</fullName>
    </submittedName>
</protein>
<evidence type="ECO:0000313" key="1">
    <source>
        <dbReference type="EMBL" id="PPK92853.1"/>
    </source>
</evidence>
<name>A0A2S6IF78_9ACTN</name>
<dbReference type="EMBL" id="PTJD01000012">
    <property type="protein sequence ID" value="PPK92853.1"/>
    <property type="molecule type" value="Genomic_DNA"/>
</dbReference>
<accession>A0A2S6IF78</accession>
<reference evidence="1 2" key="1">
    <citation type="submission" date="2018-02" db="EMBL/GenBank/DDBJ databases">
        <title>Genomic Encyclopedia of Archaeal and Bacterial Type Strains, Phase II (KMG-II): from individual species to whole genera.</title>
        <authorList>
            <person name="Goeker M."/>
        </authorList>
    </citation>
    <scope>NUCLEOTIDE SEQUENCE [LARGE SCALE GENOMIC DNA]</scope>
    <source>
        <strain evidence="1 2">DSM 22857</strain>
    </source>
</reference>
<dbReference type="AlphaFoldDB" id="A0A2S6IF78"/>
<dbReference type="Proteomes" id="UP000239485">
    <property type="component" value="Unassembled WGS sequence"/>
</dbReference>
<gene>
    <name evidence="1" type="ORF">CLV92_11226</name>
</gene>
<sequence>MEAAVDKVRAEPGAAPLVVAGLLRAQVVTNSLLSSHPERGSEGPSVLSLPSPWGGFFTFARPCCPFTTREVVAALHLAAATHHEAGRRLGLWPQSV</sequence>
<evidence type="ECO:0000313" key="2">
    <source>
        <dbReference type="Proteomes" id="UP000239485"/>
    </source>
</evidence>
<proteinExistence type="predicted"/>
<organism evidence="1 2">
    <name type="scientific">Kineococcus xinjiangensis</name>
    <dbReference type="NCBI Taxonomy" id="512762"/>
    <lineage>
        <taxon>Bacteria</taxon>
        <taxon>Bacillati</taxon>
        <taxon>Actinomycetota</taxon>
        <taxon>Actinomycetes</taxon>
        <taxon>Kineosporiales</taxon>
        <taxon>Kineosporiaceae</taxon>
        <taxon>Kineococcus</taxon>
    </lineage>
</organism>
<comment type="caution">
    <text evidence="1">The sequence shown here is derived from an EMBL/GenBank/DDBJ whole genome shotgun (WGS) entry which is preliminary data.</text>
</comment>